<sequence length="62" mass="7316">MFENLFVILALIGLVIFQITSIVSLKSELKKYISLSEEKDEKYKLFYEALEDKRKSPMIDKK</sequence>
<keyword evidence="1" id="KW-1133">Transmembrane helix</keyword>
<organism evidence="2 3">
    <name type="scientific">Clostridium magnum DSM 2767</name>
    <dbReference type="NCBI Taxonomy" id="1121326"/>
    <lineage>
        <taxon>Bacteria</taxon>
        <taxon>Bacillati</taxon>
        <taxon>Bacillota</taxon>
        <taxon>Clostridia</taxon>
        <taxon>Eubacteriales</taxon>
        <taxon>Clostridiaceae</taxon>
        <taxon>Clostridium</taxon>
    </lineage>
</organism>
<comment type="caution">
    <text evidence="2">The sequence shown here is derived from an EMBL/GenBank/DDBJ whole genome shotgun (WGS) entry which is preliminary data.</text>
</comment>
<evidence type="ECO:0000313" key="3">
    <source>
        <dbReference type="Proteomes" id="UP000076603"/>
    </source>
</evidence>
<dbReference type="PATRIC" id="fig|1121326.3.peg.5579"/>
<keyword evidence="3" id="KW-1185">Reference proteome</keyword>
<proteinExistence type="predicted"/>
<dbReference type="Proteomes" id="UP000076603">
    <property type="component" value="Unassembled WGS sequence"/>
</dbReference>
<reference evidence="2 3" key="1">
    <citation type="submission" date="2016-04" db="EMBL/GenBank/DDBJ databases">
        <title>Genome sequence of Clostridium magnum DSM 2767.</title>
        <authorList>
            <person name="Poehlein A."/>
            <person name="Uhlig R."/>
            <person name="Fischer R."/>
            <person name="Bahl H."/>
            <person name="Daniel R."/>
        </authorList>
    </citation>
    <scope>NUCLEOTIDE SEQUENCE [LARGE SCALE GENOMIC DNA]</scope>
    <source>
        <strain evidence="2 3">DSM 2767</strain>
    </source>
</reference>
<evidence type="ECO:0000313" key="2">
    <source>
        <dbReference type="EMBL" id="KZL89291.1"/>
    </source>
</evidence>
<accession>A0A162R1N2</accession>
<dbReference type="AlphaFoldDB" id="A0A162R1N2"/>
<gene>
    <name evidence="2" type="ORF">CLMAG_55140</name>
</gene>
<name>A0A162R1N2_9CLOT</name>
<evidence type="ECO:0000256" key="1">
    <source>
        <dbReference type="SAM" id="Phobius"/>
    </source>
</evidence>
<keyword evidence="1" id="KW-0812">Transmembrane</keyword>
<keyword evidence="1" id="KW-0472">Membrane</keyword>
<dbReference type="RefSeq" id="WP_066629898.1">
    <property type="nucleotide sequence ID" value="NZ_LWAE01000010.1"/>
</dbReference>
<dbReference type="EMBL" id="LWAE01000010">
    <property type="protein sequence ID" value="KZL89291.1"/>
    <property type="molecule type" value="Genomic_DNA"/>
</dbReference>
<feature type="transmembrane region" description="Helical" evidence="1">
    <location>
        <begin position="6"/>
        <end position="25"/>
    </location>
</feature>
<protein>
    <submittedName>
        <fullName evidence="2">Uncharacterized protein</fullName>
    </submittedName>
</protein>